<dbReference type="InterPro" id="IPR000424">
    <property type="entry name" value="Primosome_PriB/ssb"/>
</dbReference>
<dbReference type="RefSeq" id="WP_329078843.1">
    <property type="nucleotide sequence ID" value="NZ_CP108849.2"/>
</dbReference>
<dbReference type="Proteomes" id="UP001432209">
    <property type="component" value="Chromosome"/>
</dbReference>
<keyword evidence="5" id="KW-1185">Reference proteome</keyword>
<feature type="region of interest" description="Disordered" evidence="3">
    <location>
        <begin position="141"/>
        <end position="190"/>
    </location>
</feature>
<protein>
    <submittedName>
        <fullName evidence="4">Single-stranded DNA-binding protein</fullName>
    </submittedName>
</protein>
<dbReference type="Pfam" id="PF00436">
    <property type="entry name" value="SSB"/>
    <property type="match status" value="1"/>
</dbReference>
<dbReference type="EMBL" id="CP109495">
    <property type="protein sequence ID" value="WUX55188.1"/>
    <property type="molecule type" value="Genomic_DNA"/>
</dbReference>
<dbReference type="PROSITE" id="PS50935">
    <property type="entry name" value="SSB"/>
    <property type="match status" value="1"/>
</dbReference>
<dbReference type="CDD" id="cd04496">
    <property type="entry name" value="SSB_OBF"/>
    <property type="match status" value="1"/>
</dbReference>
<dbReference type="Gene3D" id="2.40.50.140">
    <property type="entry name" value="Nucleic acid-binding proteins"/>
    <property type="match status" value="1"/>
</dbReference>
<feature type="compositionally biased region" description="Gly residues" evidence="3">
    <location>
        <begin position="145"/>
        <end position="159"/>
    </location>
</feature>
<evidence type="ECO:0000256" key="3">
    <source>
        <dbReference type="SAM" id="MobiDB-lite"/>
    </source>
</evidence>
<evidence type="ECO:0000313" key="5">
    <source>
        <dbReference type="Proteomes" id="UP001432209"/>
    </source>
</evidence>
<gene>
    <name evidence="4" type="ORF">OG442_28720</name>
</gene>
<accession>A0ABZ2ACV7</accession>
<dbReference type="GO" id="GO:0003677">
    <property type="term" value="F:DNA binding"/>
    <property type="evidence" value="ECO:0007669"/>
    <property type="project" value="UniProtKB-KW"/>
</dbReference>
<evidence type="ECO:0000313" key="4">
    <source>
        <dbReference type="EMBL" id="WUX55188.1"/>
    </source>
</evidence>
<sequence length="190" mass="19652">MNDTVVTLVGNAATGVDYRETPTGGVARFRFAVTPRRWDRRNSAWTDGSTSFYTVCAWRNLGANLTASVNVGDPLVVHGRLRVRDETLDGQRRTFVDIDAVSIGHDLTWGTSAFKRVVRANAALTEPSVDMSAAASAANAATAGNGSGSGSGSDAGPGAVGKPVHTQPWLSEQDESAAPVGAAGVPTGPL</sequence>
<feature type="compositionally biased region" description="Low complexity" evidence="3">
    <location>
        <begin position="177"/>
        <end position="190"/>
    </location>
</feature>
<evidence type="ECO:0000256" key="1">
    <source>
        <dbReference type="ARBA" id="ARBA00023125"/>
    </source>
</evidence>
<evidence type="ECO:0000256" key="2">
    <source>
        <dbReference type="PROSITE-ProRule" id="PRU00252"/>
    </source>
</evidence>
<dbReference type="SUPFAM" id="SSF50249">
    <property type="entry name" value="Nucleic acid-binding proteins"/>
    <property type="match status" value="1"/>
</dbReference>
<organism evidence="4 5">
    <name type="scientific">Streptomyces niveus</name>
    <name type="common">Streptomyces spheroides</name>
    <dbReference type="NCBI Taxonomy" id="193462"/>
    <lineage>
        <taxon>Bacteria</taxon>
        <taxon>Bacillati</taxon>
        <taxon>Actinomycetota</taxon>
        <taxon>Actinomycetes</taxon>
        <taxon>Kitasatosporales</taxon>
        <taxon>Streptomycetaceae</taxon>
        <taxon>Streptomyces</taxon>
    </lineage>
</organism>
<dbReference type="GeneID" id="91341751"/>
<keyword evidence="1 2" id="KW-0238">DNA-binding</keyword>
<proteinExistence type="predicted"/>
<reference evidence="4" key="1">
    <citation type="submission" date="2022-10" db="EMBL/GenBank/DDBJ databases">
        <title>The complete genomes of actinobacterial strains from the NBC collection.</title>
        <authorList>
            <person name="Joergensen T.S."/>
            <person name="Alvarez Arevalo M."/>
            <person name="Sterndorff E.B."/>
            <person name="Faurdal D."/>
            <person name="Vuksanovic O."/>
            <person name="Mourched A.-S."/>
            <person name="Charusanti P."/>
            <person name="Shaw S."/>
            <person name="Blin K."/>
            <person name="Weber T."/>
        </authorList>
    </citation>
    <scope>NUCLEOTIDE SEQUENCE</scope>
    <source>
        <strain evidence="4">NBC_01432</strain>
    </source>
</reference>
<name>A0ABZ2ACV7_STRNV</name>
<dbReference type="InterPro" id="IPR012340">
    <property type="entry name" value="NA-bd_OB-fold"/>
</dbReference>